<dbReference type="PANTHER" id="PTHR34477">
    <property type="entry name" value="UPF0213 PROTEIN YHBQ"/>
    <property type="match status" value="1"/>
</dbReference>
<organism evidence="3 4">
    <name type="scientific">Microbacterium oryzae</name>
    <dbReference type="NCBI Taxonomy" id="743009"/>
    <lineage>
        <taxon>Bacteria</taxon>
        <taxon>Bacillati</taxon>
        <taxon>Actinomycetota</taxon>
        <taxon>Actinomycetes</taxon>
        <taxon>Micrococcales</taxon>
        <taxon>Microbacteriaceae</taxon>
        <taxon>Microbacterium</taxon>
    </lineage>
</organism>
<dbReference type="InterPro" id="IPR035901">
    <property type="entry name" value="GIY-YIG_endonuc_sf"/>
</dbReference>
<proteinExistence type="inferred from homology"/>
<sequence length="112" mass="12863">MPYVYILECADGTYYVGSTRDLDLRLAQHQLGQGAAYTRRTGRRPVTLRWHAEFERMDDAFLWEKQIQGWSHAKRTLLMEEGFEAVRGWSRRQRAAKRADGAASDIEGEATG</sequence>
<dbReference type="InterPro" id="IPR050190">
    <property type="entry name" value="UPF0213_domain"/>
</dbReference>
<dbReference type="OrthoDB" id="9797095at2"/>
<dbReference type="KEGG" id="moj:D7D94_07850"/>
<dbReference type="RefSeq" id="WP_156242086.1">
    <property type="nucleotide sequence ID" value="NZ_BAAAZL010000004.1"/>
</dbReference>
<comment type="similarity">
    <text evidence="1">Belongs to the UPF0213 family.</text>
</comment>
<evidence type="ECO:0000313" key="4">
    <source>
        <dbReference type="Proteomes" id="UP000422989"/>
    </source>
</evidence>
<name>A0A6I6ED66_9MICO</name>
<feature type="domain" description="GIY-YIG" evidence="2">
    <location>
        <begin position="1"/>
        <end position="78"/>
    </location>
</feature>
<evidence type="ECO:0000259" key="2">
    <source>
        <dbReference type="PROSITE" id="PS50164"/>
    </source>
</evidence>
<dbReference type="PROSITE" id="PS50164">
    <property type="entry name" value="GIY_YIG"/>
    <property type="match status" value="1"/>
</dbReference>
<dbReference type="InterPro" id="IPR000305">
    <property type="entry name" value="GIY-YIG_endonuc"/>
</dbReference>
<protein>
    <submittedName>
        <fullName evidence="3">GIY-YIG nuclease family protein</fullName>
    </submittedName>
</protein>
<dbReference type="Pfam" id="PF01541">
    <property type="entry name" value="GIY-YIG"/>
    <property type="match status" value="1"/>
</dbReference>
<dbReference type="AlphaFoldDB" id="A0A6I6ED66"/>
<reference evidence="3 4" key="1">
    <citation type="submission" date="2018-09" db="EMBL/GenBank/DDBJ databases">
        <title>Whole genome sequencing of Microbacterium oryzae strain MB-10T.</title>
        <authorList>
            <person name="Das S.K."/>
        </authorList>
    </citation>
    <scope>NUCLEOTIDE SEQUENCE [LARGE SCALE GENOMIC DNA]</scope>
    <source>
        <strain evidence="3 4">MB-10</strain>
    </source>
</reference>
<keyword evidence="4" id="KW-1185">Reference proteome</keyword>
<dbReference type="Proteomes" id="UP000422989">
    <property type="component" value="Chromosome"/>
</dbReference>
<dbReference type="SUPFAM" id="SSF82771">
    <property type="entry name" value="GIY-YIG endonuclease"/>
    <property type="match status" value="1"/>
</dbReference>
<dbReference type="Gene3D" id="3.40.1440.10">
    <property type="entry name" value="GIY-YIG endonuclease"/>
    <property type="match status" value="1"/>
</dbReference>
<dbReference type="PANTHER" id="PTHR34477:SF1">
    <property type="entry name" value="UPF0213 PROTEIN YHBQ"/>
    <property type="match status" value="1"/>
</dbReference>
<gene>
    <name evidence="3" type="ORF">D7D94_07850</name>
</gene>
<evidence type="ECO:0000256" key="1">
    <source>
        <dbReference type="ARBA" id="ARBA00007435"/>
    </source>
</evidence>
<evidence type="ECO:0000313" key="3">
    <source>
        <dbReference type="EMBL" id="QGU28868.1"/>
    </source>
</evidence>
<accession>A0A6I6ED66</accession>
<dbReference type="EMBL" id="CP032550">
    <property type="protein sequence ID" value="QGU28868.1"/>
    <property type="molecule type" value="Genomic_DNA"/>
</dbReference>
<dbReference type="CDD" id="cd10456">
    <property type="entry name" value="GIY-YIG_UPF0213"/>
    <property type="match status" value="1"/>
</dbReference>